<dbReference type="PANTHER" id="PTHR33067">
    <property type="entry name" value="RNA-DIRECTED DNA POLYMERASE-RELATED"/>
    <property type="match status" value="1"/>
</dbReference>
<organism evidence="1">
    <name type="scientific">Medicago truncatula</name>
    <name type="common">Barrel medic</name>
    <name type="synonym">Medicago tribuloides</name>
    <dbReference type="NCBI Taxonomy" id="3880"/>
    <lineage>
        <taxon>Eukaryota</taxon>
        <taxon>Viridiplantae</taxon>
        <taxon>Streptophyta</taxon>
        <taxon>Embryophyta</taxon>
        <taxon>Tracheophyta</taxon>
        <taxon>Spermatophyta</taxon>
        <taxon>Magnoliopsida</taxon>
        <taxon>eudicotyledons</taxon>
        <taxon>Gunneridae</taxon>
        <taxon>Pentapetalae</taxon>
        <taxon>rosids</taxon>
        <taxon>fabids</taxon>
        <taxon>Fabales</taxon>
        <taxon>Fabaceae</taxon>
        <taxon>Papilionoideae</taxon>
        <taxon>50 kb inversion clade</taxon>
        <taxon>NPAAA clade</taxon>
        <taxon>Hologalegina</taxon>
        <taxon>IRL clade</taxon>
        <taxon>Trifolieae</taxon>
        <taxon>Medicago</taxon>
    </lineage>
</organism>
<name>A0A396GYR2_MEDTR</name>
<dbReference type="EMBL" id="PSQE01000007">
    <property type="protein sequence ID" value="RHN46232.1"/>
    <property type="molecule type" value="Genomic_DNA"/>
</dbReference>
<protein>
    <submittedName>
        <fullName evidence="1">Uncharacterized protein</fullName>
    </submittedName>
</protein>
<dbReference type="Proteomes" id="UP000265566">
    <property type="component" value="Chromosome 7"/>
</dbReference>
<comment type="caution">
    <text evidence="1">The sequence shown here is derived from an EMBL/GenBank/DDBJ whole genome shotgun (WGS) entry which is preliminary data.</text>
</comment>
<dbReference type="PANTHER" id="PTHR33067:SF31">
    <property type="entry name" value="RNA-DIRECTED DNA POLYMERASE"/>
    <property type="match status" value="1"/>
</dbReference>
<dbReference type="Gramene" id="rna40687">
    <property type="protein sequence ID" value="RHN46232.1"/>
    <property type="gene ID" value="gene40687"/>
</dbReference>
<gene>
    <name evidence="1" type="ORF">MtrunA17_Chr7g0239961</name>
</gene>
<reference evidence="1" key="1">
    <citation type="journal article" date="2018" name="Nat. Plants">
        <title>Whole-genome landscape of Medicago truncatula symbiotic genes.</title>
        <authorList>
            <person name="Pecrix Y."/>
            <person name="Gamas P."/>
            <person name="Carrere S."/>
        </authorList>
    </citation>
    <scope>NUCLEOTIDE SEQUENCE</scope>
    <source>
        <tissue evidence="1">Leaves</tissue>
    </source>
</reference>
<evidence type="ECO:0000313" key="1">
    <source>
        <dbReference type="EMBL" id="RHN46232.1"/>
    </source>
</evidence>
<proteinExistence type="predicted"/>
<dbReference type="AlphaFoldDB" id="A0A396GYR2"/>
<accession>A0A396GYR2</accession>
<sequence>MIWIREIYIEEALCDISLSINVMILSTFKKMSGLMEKHTYIVVGLADIFSVKPHGKVKGGISQVDRLKFKVYFLILEIEDK</sequence>